<dbReference type="Pfam" id="PF00550">
    <property type="entry name" value="PP-binding"/>
    <property type="match status" value="1"/>
</dbReference>
<accession>A0ABQ6ZCS5</accession>
<dbReference type="InterPro" id="IPR009081">
    <property type="entry name" value="PP-bd_ACP"/>
</dbReference>
<feature type="domain" description="Carrier" evidence="1">
    <location>
        <begin position="23"/>
        <end position="77"/>
    </location>
</feature>
<dbReference type="EMBL" id="PDWW01000036">
    <property type="protein sequence ID" value="KAF1721673.1"/>
    <property type="molecule type" value="Genomic_DNA"/>
</dbReference>
<protein>
    <submittedName>
        <fullName evidence="2">Acyl carrier protein</fullName>
    </submittedName>
</protein>
<evidence type="ECO:0000313" key="3">
    <source>
        <dbReference type="Proteomes" id="UP000781710"/>
    </source>
</evidence>
<proteinExistence type="predicted"/>
<evidence type="ECO:0000313" key="2">
    <source>
        <dbReference type="EMBL" id="KAF1721673.1"/>
    </source>
</evidence>
<gene>
    <name evidence="2" type="ORF">CSC78_17750</name>
</gene>
<dbReference type="SUPFAM" id="SSF47336">
    <property type="entry name" value="ACP-like"/>
    <property type="match status" value="1"/>
</dbReference>
<dbReference type="Gene3D" id="1.10.1200.10">
    <property type="entry name" value="ACP-like"/>
    <property type="match status" value="1"/>
</dbReference>
<dbReference type="InterPro" id="IPR036736">
    <property type="entry name" value="ACP-like_sf"/>
</dbReference>
<comment type="caution">
    <text evidence="2">The sequence shown here is derived from an EMBL/GenBank/DDBJ whole genome shotgun (WGS) entry which is preliminary data.</text>
</comment>
<keyword evidence="3" id="KW-1185">Reference proteome</keyword>
<name>A0ABQ6ZCS5_9GAMM</name>
<dbReference type="Proteomes" id="UP000781710">
    <property type="component" value="Unassembled WGS sequence"/>
</dbReference>
<dbReference type="RefSeq" id="WP_162339197.1">
    <property type="nucleotide sequence ID" value="NZ_CP171632.1"/>
</dbReference>
<sequence length="85" mass="9445">MTETAIREKIRGHILNNLMFTNDQARLSDDASLLDMGVIDSTGVLELVLVIEENFAMKVNDAAMVPENFDSVDRIVSFVMRSKAA</sequence>
<evidence type="ECO:0000259" key="1">
    <source>
        <dbReference type="Pfam" id="PF00550"/>
    </source>
</evidence>
<organism evidence="2 3">
    <name type="scientific">Pseudoxanthomonas japonensis</name>
    <dbReference type="NCBI Taxonomy" id="69284"/>
    <lineage>
        <taxon>Bacteria</taxon>
        <taxon>Pseudomonadati</taxon>
        <taxon>Pseudomonadota</taxon>
        <taxon>Gammaproteobacteria</taxon>
        <taxon>Lysobacterales</taxon>
        <taxon>Lysobacteraceae</taxon>
        <taxon>Pseudoxanthomonas</taxon>
    </lineage>
</organism>
<reference evidence="2 3" key="1">
    <citation type="submission" date="2017-10" db="EMBL/GenBank/DDBJ databases">
        <title>Whole genome sequencing of members of genus Pseudoxanthomonas.</title>
        <authorList>
            <person name="Kumar S."/>
            <person name="Bansal K."/>
            <person name="Kaur A."/>
            <person name="Patil P."/>
            <person name="Sharma S."/>
            <person name="Patil P.B."/>
        </authorList>
    </citation>
    <scope>NUCLEOTIDE SEQUENCE [LARGE SCALE GENOMIC DNA]</scope>
    <source>
        <strain evidence="2 3">DSM 17109</strain>
    </source>
</reference>